<feature type="region of interest" description="Disordered" evidence="1">
    <location>
        <begin position="1"/>
        <end position="20"/>
    </location>
</feature>
<feature type="non-terminal residue" evidence="2">
    <location>
        <position position="39"/>
    </location>
</feature>
<organism evidence="2">
    <name type="scientific">marine sediment metagenome</name>
    <dbReference type="NCBI Taxonomy" id="412755"/>
    <lineage>
        <taxon>unclassified sequences</taxon>
        <taxon>metagenomes</taxon>
        <taxon>ecological metagenomes</taxon>
    </lineage>
</organism>
<proteinExistence type="predicted"/>
<dbReference type="AlphaFoldDB" id="A0A0F9FQC6"/>
<evidence type="ECO:0000313" key="2">
    <source>
        <dbReference type="EMBL" id="KKL59495.1"/>
    </source>
</evidence>
<reference evidence="2" key="1">
    <citation type="journal article" date="2015" name="Nature">
        <title>Complex archaea that bridge the gap between prokaryotes and eukaryotes.</title>
        <authorList>
            <person name="Spang A."/>
            <person name="Saw J.H."/>
            <person name="Jorgensen S.L."/>
            <person name="Zaremba-Niedzwiedzka K."/>
            <person name="Martijn J."/>
            <person name="Lind A.E."/>
            <person name="van Eijk R."/>
            <person name="Schleper C."/>
            <person name="Guy L."/>
            <person name="Ettema T.J."/>
        </authorList>
    </citation>
    <scope>NUCLEOTIDE SEQUENCE</scope>
</reference>
<dbReference type="EMBL" id="LAZR01029468">
    <property type="protein sequence ID" value="KKL59495.1"/>
    <property type="molecule type" value="Genomic_DNA"/>
</dbReference>
<protein>
    <submittedName>
        <fullName evidence="2">Uncharacterized protein</fullName>
    </submittedName>
</protein>
<sequence>MKYETSDKTSSFGRKPKIKKGYYPGQLLKVEPFLDRDGN</sequence>
<name>A0A0F9FQC6_9ZZZZ</name>
<comment type="caution">
    <text evidence="2">The sequence shown here is derived from an EMBL/GenBank/DDBJ whole genome shotgun (WGS) entry which is preliminary data.</text>
</comment>
<gene>
    <name evidence="2" type="ORF">LCGC14_2214800</name>
</gene>
<accession>A0A0F9FQC6</accession>
<evidence type="ECO:0000256" key="1">
    <source>
        <dbReference type="SAM" id="MobiDB-lite"/>
    </source>
</evidence>